<dbReference type="Gene3D" id="3.90.79.10">
    <property type="entry name" value="Nucleoside Triphosphate Pyrophosphohydrolase"/>
    <property type="match status" value="2"/>
</dbReference>
<dbReference type="Pfam" id="PF00293">
    <property type="entry name" value="NUDIX"/>
    <property type="match status" value="1"/>
</dbReference>
<comment type="cofactor">
    <cofactor evidence="2">
        <name>Mg(2+)</name>
        <dbReference type="ChEBI" id="CHEBI:18420"/>
    </cofactor>
</comment>
<dbReference type="STRING" id="546874.SAMN04488544_3841"/>
<accession>A0A1H2NFV2</accession>
<dbReference type="EMBL" id="LT629799">
    <property type="protein sequence ID" value="SDV03706.1"/>
    <property type="molecule type" value="Genomic_DNA"/>
</dbReference>
<name>A0A1H2NFV2_9ACTN</name>
<dbReference type="InterPro" id="IPR015797">
    <property type="entry name" value="NUDIX_hydrolase-like_dom_sf"/>
</dbReference>
<dbReference type="SUPFAM" id="SSF55811">
    <property type="entry name" value="Nudix"/>
    <property type="match status" value="1"/>
</dbReference>
<organism evidence="8 9">
    <name type="scientific">Microlunatus sagamiharensis</name>
    <dbReference type="NCBI Taxonomy" id="546874"/>
    <lineage>
        <taxon>Bacteria</taxon>
        <taxon>Bacillati</taxon>
        <taxon>Actinomycetota</taxon>
        <taxon>Actinomycetes</taxon>
        <taxon>Propionibacteriales</taxon>
        <taxon>Propionibacteriaceae</taxon>
        <taxon>Microlunatus</taxon>
    </lineage>
</organism>
<evidence type="ECO:0000256" key="5">
    <source>
        <dbReference type="ARBA" id="ARBA00022842"/>
    </source>
</evidence>
<comment type="cofactor">
    <cofactor evidence="1">
        <name>Mn(2+)</name>
        <dbReference type="ChEBI" id="CHEBI:29035"/>
    </cofactor>
</comment>
<dbReference type="PROSITE" id="PS51462">
    <property type="entry name" value="NUDIX"/>
    <property type="match status" value="1"/>
</dbReference>
<protein>
    <submittedName>
        <fullName evidence="8">NUDIX domain-containing protein</fullName>
    </submittedName>
</protein>
<keyword evidence="5" id="KW-0460">Magnesium</keyword>
<reference evidence="9" key="1">
    <citation type="submission" date="2016-10" db="EMBL/GenBank/DDBJ databases">
        <authorList>
            <person name="Varghese N."/>
            <person name="Submissions S."/>
        </authorList>
    </citation>
    <scope>NUCLEOTIDE SEQUENCE [LARGE SCALE GENOMIC DNA]</scope>
    <source>
        <strain evidence="9">DSM 21743</strain>
    </source>
</reference>
<proteinExistence type="predicted"/>
<dbReference type="Proteomes" id="UP000198825">
    <property type="component" value="Chromosome I"/>
</dbReference>
<dbReference type="GO" id="GO:0046872">
    <property type="term" value="F:metal ion binding"/>
    <property type="evidence" value="ECO:0007669"/>
    <property type="project" value="UniProtKB-KW"/>
</dbReference>
<keyword evidence="9" id="KW-1185">Reference proteome</keyword>
<sequence length="235" mass="24973">MGSVPARRSSEVLDGFAPPVPAAVAARAEAMAVGRRPVEPRRSASVVLLRDGARPGMDPARGVEVYLMHRHERMPFAPSVAVFPGGGVDAVDVSPSAAAADPVLACALRETAEETTVRLEADALVPWARWVTPATEPRRYDTTFYLAALPGGQEARDVSGETVRAAWTPVRQALADRGAGDLVLMPPTWSILAELTAAPDVATLLRAGAGRRVETVLPRVVPHEGGWRFAYEVLA</sequence>
<evidence type="ECO:0000256" key="1">
    <source>
        <dbReference type="ARBA" id="ARBA00001936"/>
    </source>
</evidence>
<feature type="domain" description="Nudix hydrolase" evidence="7">
    <location>
        <begin position="40"/>
        <end position="198"/>
    </location>
</feature>
<dbReference type="OrthoDB" id="7183442at2"/>
<dbReference type="InterPro" id="IPR039121">
    <property type="entry name" value="NUDT19"/>
</dbReference>
<dbReference type="GO" id="GO:0016818">
    <property type="term" value="F:hydrolase activity, acting on acid anhydrides, in phosphorus-containing anhydrides"/>
    <property type="evidence" value="ECO:0007669"/>
    <property type="project" value="InterPro"/>
</dbReference>
<evidence type="ECO:0000256" key="6">
    <source>
        <dbReference type="ARBA" id="ARBA00023211"/>
    </source>
</evidence>
<dbReference type="PANTHER" id="PTHR12318:SF0">
    <property type="entry name" value="ACYL-COENZYME A DIPHOSPHATASE NUDT19"/>
    <property type="match status" value="1"/>
</dbReference>
<evidence type="ECO:0000256" key="4">
    <source>
        <dbReference type="ARBA" id="ARBA00022801"/>
    </source>
</evidence>
<evidence type="ECO:0000256" key="2">
    <source>
        <dbReference type="ARBA" id="ARBA00001946"/>
    </source>
</evidence>
<dbReference type="InterPro" id="IPR000086">
    <property type="entry name" value="NUDIX_hydrolase_dom"/>
</dbReference>
<evidence type="ECO:0000313" key="8">
    <source>
        <dbReference type="EMBL" id="SDV03706.1"/>
    </source>
</evidence>
<gene>
    <name evidence="8" type="ORF">SAMN04488544_3841</name>
</gene>
<dbReference type="CDD" id="cd18870">
    <property type="entry name" value="NUDIX_AcylCoAdiphos_Nudt19"/>
    <property type="match status" value="1"/>
</dbReference>
<evidence type="ECO:0000259" key="7">
    <source>
        <dbReference type="PROSITE" id="PS51462"/>
    </source>
</evidence>
<dbReference type="PANTHER" id="PTHR12318">
    <property type="entry name" value="TESTOSTERONE-REGULATED PROTEIN RP2"/>
    <property type="match status" value="1"/>
</dbReference>
<dbReference type="RefSeq" id="WP_091078203.1">
    <property type="nucleotide sequence ID" value="NZ_LT629799.1"/>
</dbReference>
<keyword evidence="6" id="KW-0464">Manganese</keyword>
<evidence type="ECO:0000256" key="3">
    <source>
        <dbReference type="ARBA" id="ARBA00022723"/>
    </source>
</evidence>
<keyword evidence="4" id="KW-0378">Hydrolase</keyword>
<dbReference type="AlphaFoldDB" id="A0A1H2NFV2"/>
<evidence type="ECO:0000313" key="9">
    <source>
        <dbReference type="Proteomes" id="UP000198825"/>
    </source>
</evidence>
<keyword evidence="3" id="KW-0479">Metal-binding</keyword>